<feature type="domain" description="SH3" evidence="4">
    <location>
        <begin position="460"/>
        <end position="528"/>
    </location>
</feature>
<dbReference type="PROSITE" id="PS50002">
    <property type="entry name" value="SH3"/>
    <property type="match status" value="1"/>
</dbReference>
<dbReference type="InterPro" id="IPR001478">
    <property type="entry name" value="PDZ"/>
</dbReference>
<dbReference type="GO" id="GO:0045216">
    <property type="term" value="P:cell-cell junction organization"/>
    <property type="evidence" value="ECO:0007669"/>
    <property type="project" value="TreeGrafter"/>
</dbReference>
<evidence type="ECO:0000259" key="6">
    <source>
        <dbReference type="PROSITE" id="PS50106"/>
    </source>
</evidence>
<dbReference type="SUPFAM" id="SSF52540">
    <property type="entry name" value="P-loop containing nucleoside triphosphate hydrolases"/>
    <property type="match status" value="1"/>
</dbReference>
<proteinExistence type="predicted"/>
<dbReference type="AlphaFoldDB" id="A0AAW1K1B4"/>
<dbReference type="SUPFAM" id="SSF50044">
    <property type="entry name" value="SH3-domain"/>
    <property type="match status" value="1"/>
</dbReference>
<dbReference type="GO" id="GO:0005923">
    <property type="term" value="C:bicellular tight junction"/>
    <property type="evidence" value="ECO:0007669"/>
    <property type="project" value="TreeGrafter"/>
</dbReference>
<feature type="domain" description="PDZ" evidence="6">
    <location>
        <begin position="143"/>
        <end position="225"/>
    </location>
</feature>
<dbReference type="InterPro" id="IPR008144">
    <property type="entry name" value="Guanylate_kin-like_dom"/>
</dbReference>
<dbReference type="Gene3D" id="2.30.42.10">
    <property type="match status" value="3"/>
</dbReference>
<evidence type="ECO:0000256" key="1">
    <source>
        <dbReference type="ARBA" id="ARBA00022443"/>
    </source>
</evidence>
<evidence type="ECO:0000313" key="8">
    <source>
        <dbReference type="Proteomes" id="UP001458880"/>
    </source>
</evidence>
<dbReference type="EMBL" id="JASPKY010000282">
    <property type="protein sequence ID" value="KAK9711300.1"/>
    <property type="molecule type" value="Genomic_DNA"/>
</dbReference>
<dbReference type="PANTHER" id="PTHR13865">
    <property type="entry name" value="TIGHT JUNCTION PROTEIN"/>
    <property type="match status" value="1"/>
</dbReference>
<dbReference type="Gene3D" id="3.40.50.300">
    <property type="entry name" value="P-loop containing nucleotide triphosphate hydrolases"/>
    <property type="match status" value="1"/>
</dbReference>
<dbReference type="CDD" id="cd06727">
    <property type="entry name" value="PDZ1_ZO1-like"/>
    <property type="match status" value="1"/>
</dbReference>
<evidence type="ECO:0000259" key="4">
    <source>
        <dbReference type="PROSITE" id="PS50002"/>
    </source>
</evidence>
<sequence length="967" mass="109049">MENIANNNLLNSGQLNLPEERGWEYKQVTVTRVPGYGFGIAVSGGRDNPHFASGDPSIAVSDVLASGPAERLLQVNDRIISVNGISLQNVDYATAVQVLRDSGDTVVLVIKRRIVQHQHSHSLSASYTGTPLAALGINPLPPKVTLTKNSKKEDFGIVLGCKLFIKEISAKAREQLLNTNQVLTEGDFITKLNNTNCNDLMSLKEAKKIIDSSKDKLHVTVNRETPNNILHQTQSSISTTGAVNNFYKGDDFLTSGQSYSNQNLYVQPPTRNPNLNTNGFEEKMDPSSGPNSLTDDKNNLAPRGRLRGPLSEANLSQLDARNSYGRSKGRDEPPRPPPPRPEDYYSRGRLYEEDPIILKTKQQPIPDARFITFHKEGSVGIRLTGGNFVGIFVTAVQPGSPASLQGLQPGDKILKVNDMDMTGVTREEAVLFLLSLQDRIELIVQYCKEEYDNIVASQKGDSFYIKTHFHYENPAKGEMSFKSGDIFHVIDTLYNGVVGCWQVYRIGRNNQEVQKGIIPNKARAEELATAQFNATKKEMSANESRGSFFRRRRSSNRRSKSLGKEHWDDILFSDTVSKFPAYERVVLKHPGFTRPVILFGPIADVSREKLLKDFPDKFISPQLDNNVEDAKSKASSNIIRLSAIREVISTGKHALLDITPNAVERLNYAQLYPIVVFFKAETKMIIKQLRQGLPKSAHKSSKKLLEQCQKLDKVWSHIFSSTITLNDNSDSWYRKVRDVIEKQQSGALWMSESKLDIDMFTDIYFPIQFTHKSRSRSLPNHYRSPRNRSRNAAISMYATPQVAPRPYIQPITNSYYSQSQSSLNSASYQHSINPSIYQNQSYASSFPNYHFCSNQNYCNTLVCCPNHTNNSNKVLTPCKYESSCLEKCNKYCYYNRYENTLEYLKFASNLDCKKNDVHEINNNDDPPITEYKFIKNIDTSKKKNLHPIATRTDVSADVIKEETYGDI</sequence>
<protein>
    <submittedName>
        <fullName evidence="7">Variant SH3 domain</fullName>
    </submittedName>
</protein>
<dbReference type="SMART" id="SM00228">
    <property type="entry name" value="PDZ"/>
    <property type="match status" value="3"/>
</dbReference>
<feature type="domain" description="PDZ" evidence="6">
    <location>
        <begin position="375"/>
        <end position="448"/>
    </location>
</feature>
<dbReference type="CDD" id="cd06728">
    <property type="entry name" value="PDZ2_ZO1-like_ds"/>
    <property type="match status" value="1"/>
</dbReference>
<name>A0AAW1K1B4_POPJA</name>
<dbReference type="PANTHER" id="PTHR13865:SF28">
    <property type="entry name" value="POLYCHAETOID, ISOFORM O"/>
    <property type="match status" value="1"/>
</dbReference>
<dbReference type="FunFam" id="2.30.42.10:FF:000138">
    <property type="entry name" value="Uncharacterized protein, isoform C"/>
    <property type="match status" value="1"/>
</dbReference>
<dbReference type="GO" id="GO:0050839">
    <property type="term" value="F:cell adhesion molecule binding"/>
    <property type="evidence" value="ECO:0007669"/>
    <property type="project" value="TreeGrafter"/>
</dbReference>
<evidence type="ECO:0000256" key="3">
    <source>
        <dbReference type="SAM" id="MobiDB-lite"/>
    </source>
</evidence>
<dbReference type="GO" id="GO:0150105">
    <property type="term" value="P:protein localization to cell-cell junction"/>
    <property type="evidence" value="ECO:0007669"/>
    <property type="project" value="TreeGrafter"/>
</dbReference>
<keyword evidence="1 2" id="KW-0728">SH3 domain</keyword>
<dbReference type="Gene3D" id="2.30.30.40">
    <property type="entry name" value="SH3 Domains"/>
    <property type="match status" value="1"/>
</dbReference>
<dbReference type="Pfam" id="PF07653">
    <property type="entry name" value="SH3_2"/>
    <property type="match status" value="1"/>
</dbReference>
<feature type="domain" description="Guanylate kinase-like" evidence="5">
    <location>
        <begin position="640"/>
        <end position="741"/>
    </location>
</feature>
<dbReference type="InterPro" id="IPR001452">
    <property type="entry name" value="SH3_domain"/>
</dbReference>
<reference evidence="7 8" key="1">
    <citation type="journal article" date="2024" name="BMC Genomics">
        <title>De novo assembly and annotation of Popillia japonica's genome with initial clues to its potential as an invasive pest.</title>
        <authorList>
            <person name="Cucini C."/>
            <person name="Boschi S."/>
            <person name="Funari R."/>
            <person name="Cardaioli E."/>
            <person name="Iannotti N."/>
            <person name="Marturano G."/>
            <person name="Paoli F."/>
            <person name="Bruttini M."/>
            <person name="Carapelli A."/>
            <person name="Frati F."/>
            <person name="Nardi F."/>
        </authorList>
    </citation>
    <scope>NUCLEOTIDE SEQUENCE [LARGE SCALE GENOMIC DNA]</scope>
    <source>
        <strain evidence="7">DMR45628</strain>
    </source>
</reference>
<dbReference type="GO" id="GO:0005886">
    <property type="term" value="C:plasma membrane"/>
    <property type="evidence" value="ECO:0007669"/>
    <property type="project" value="TreeGrafter"/>
</dbReference>
<evidence type="ECO:0000259" key="5">
    <source>
        <dbReference type="PROSITE" id="PS50052"/>
    </source>
</evidence>
<dbReference type="SMART" id="SM00072">
    <property type="entry name" value="GuKc"/>
    <property type="match status" value="1"/>
</dbReference>
<evidence type="ECO:0000256" key="2">
    <source>
        <dbReference type="PROSITE-ProRule" id="PRU00192"/>
    </source>
</evidence>
<accession>A0AAW1K1B4</accession>
<dbReference type="SUPFAM" id="SSF50156">
    <property type="entry name" value="PDZ domain-like"/>
    <property type="match status" value="3"/>
</dbReference>
<dbReference type="PROSITE" id="PS50106">
    <property type="entry name" value="PDZ"/>
    <property type="match status" value="3"/>
</dbReference>
<dbReference type="CDD" id="cd06729">
    <property type="entry name" value="PDZ3_ZO1-like_domain"/>
    <property type="match status" value="1"/>
</dbReference>
<dbReference type="Proteomes" id="UP001458880">
    <property type="component" value="Unassembled WGS sequence"/>
</dbReference>
<feature type="domain" description="PDZ" evidence="6">
    <location>
        <begin position="27"/>
        <end position="114"/>
    </location>
</feature>
<dbReference type="CDD" id="cd11859">
    <property type="entry name" value="SH3_ZO"/>
    <property type="match status" value="1"/>
</dbReference>
<evidence type="ECO:0000313" key="7">
    <source>
        <dbReference type="EMBL" id="KAK9711300.1"/>
    </source>
</evidence>
<keyword evidence="8" id="KW-1185">Reference proteome</keyword>
<dbReference type="InterPro" id="IPR027417">
    <property type="entry name" value="P-loop_NTPase"/>
</dbReference>
<feature type="compositionally biased region" description="Basic and acidic residues" evidence="3">
    <location>
        <begin position="328"/>
        <end position="347"/>
    </location>
</feature>
<dbReference type="Pfam" id="PF00625">
    <property type="entry name" value="Guanylate_kin"/>
    <property type="match status" value="1"/>
</dbReference>
<gene>
    <name evidence="7" type="ORF">QE152_g25532</name>
</gene>
<organism evidence="7 8">
    <name type="scientific">Popillia japonica</name>
    <name type="common">Japanese beetle</name>
    <dbReference type="NCBI Taxonomy" id="7064"/>
    <lineage>
        <taxon>Eukaryota</taxon>
        <taxon>Metazoa</taxon>
        <taxon>Ecdysozoa</taxon>
        <taxon>Arthropoda</taxon>
        <taxon>Hexapoda</taxon>
        <taxon>Insecta</taxon>
        <taxon>Pterygota</taxon>
        <taxon>Neoptera</taxon>
        <taxon>Endopterygota</taxon>
        <taxon>Coleoptera</taxon>
        <taxon>Polyphaga</taxon>
        <taxon>Scarabaeiformia</taxon>
        <taxon>Scarabaeidae</taxon>
        <taxon>Rutelinae</taxon>
        <taxon>Popillia</taxon>
    </lineage>
</organism>
<dbReference type="InterPro" id="IPR036028">
    <property type="entry name" value="SH3-like_dom_sf"/>
</dbReference>
<dbReference type="FunFam" id="2.30.42.10:FF:000029">
    <property type="entry name" value="tight junction protein ZO-1 isoform X1"/>
    <property type="match status" value="1"/>
</dbReference>
<comment type="caution">
    <text evidence="7">The sequence shown here is derived from an EMBL/GenBank/DDBJ whole genome shotgun (WGS) entry which is preliminary data.</text>
</comment>
<dbReference type="PROSITE" id="PS50052">
    <property type="entry name" value="GUANYLATE_KINASE_2"/>
    <property type="match status" value="1"/>
</dbReference>
<dbReference type="Pfam" id="PF00595">
    <property type="entry name" value="PDZ"/>
    <property type="match status" value="2"/>
</dbReference>
<dbReference type="InterPro" id="IPR036034">
    <property type="entry name" value="PDZ_sf"/>
</dbReference>
<dbReference type="InterPro" id="IPR008145">
    <property type="entry name" value="GK/Ca_channel_bsu"/>
</dbReference>
<dbReference type="GO" id="GO:0098609">
    <property type="term" value="P:cell-cell adhesion"/>
    <property type="evidence" value="ECO:0007669"/>
    <property type="project" value="TreeGrafter"/>
</dbReference>
<feature type="region of interest" description="Disordered" evidence="3">
    <location>
        <begin position="260"/>
        <end position="347"/>
    </location>
</feature>